<feature type="compositionally biased region" description="Basic and acidic residues" evidence="1">
    <location>
        <begin position="367"/>
        <end position="381"/>
    </location>
</feature>
<organism evidence="2">
    <name type="scientific">Phaffia rhodozyma</name>
    <name type="common">Yeast</name>
    <name type="synonym">Xanthophyllomyces dendrorhous</name>
    <dbReference type="NCBI Taxonomy" id="264483"/>
    <lineage>
        <taxon>Eukaryota</taxon>
        <taxon>Fungi</taxon>
        <taxon>Dikarya</taxon>
        <taxon>Basidiomycota</taxon>
        <taxon>Agaricomycotina</taxon>
        <taxon>Tremellomycetes</taxon>
        <taxon>Cystofilobasidiales</taxon>
        <taxon>Mrakiaceae</taxon>
        <taxon>Phaffia</taxon>
    </lineage>
</organism>
<dbReference type="AlphaFoldDB" id="A0A0F7SXN6"/>
<accession>A0A0F7SXN6</accession>
<evidence type="ECO:0000256" key="1">
    <source>
        <dbReference type="SAM" id="MobiDB-lite"/>
    </source>
</evidence>
<proteinExistence type="predicted"/>
<name>A0A0F7SXN6_PHARH</name>
<feature type="compositionally biased region" description="Gly residues" evidence="1">
    <location>
        <begin position="385"/>
        <end position="396"/>
    </location>
</feature>
<evidence type="ECO:0000313" key="2">
    <source>
        <dbReference type="EMBL" id="CED85494.1"/>
    </source>
</evidence>
<reference evidence="2" key="1">
    <citation type="submission" date="2014-08" db="EMBL/GenBank/DDBJ databases">
        <authorList>
            <person name="Sharma Rahul"/>
            <person name="Thines Marco"/>
        </authorList>
    </citation>
    <scope>NUCLEOTIDE SEQUENCE</scope>
</reference>
<dbReference type="EMBL" id="LN483332">
    <property type="protein sequence ID" value="CED85494.1"/>
    <property type="molecule type" value="Genomic_DNA"/>
</dbReference>
<sequence>MSHGRLAASGTSKYMVCFNRTVASYKKLSNVFSSVNDNSPEGHEDDDDDDTDLGVEVGVDLGVEVEVDLGVDDKADFEYEHEDENDDKVPLLVPLAPLVPLPPSNSPLQLAATSRLHQFQSSVQHHIEARQIERVVVLGRTSTFSTKQVSLDAQVGLLQHMLGDFEGDTRMLECNGVSAYEHDYLLEACKRDEKTLVLATSVDRVCRNPALIEDTLGSLDVMTFIHCDTEANCRTLADEWLNTLDESDQQTWRPILERQLSHTTSVKTAGITFPYIWNTPSVSLREQLKSRVTKDSASIRSTQDARSTYTTRTKDGLAHATEMSAETIASVTAVLVRIEPQWDASVVFKSVAIVGSLTSVDVRSVTRKYDDGKRKQSRGEQAEGGAEGGGVEAEGR</sequence>
<feature type="region of interest" description="Disordered" evidence="1">
    <location>
        <begin position="365"/>
        <end position="396"/>
    </location>
</feature>
<protein>
    <submittedName>
        <fullName evidence="2">Uncharacterized protein</fullName>
    </submittedName>
</protein>